<keyword evidence="3" id="KW-1003">Cell membrane</keyword>
<dbReference type="PANTHER" id="PTHR42643:SF24">
    <property type="entry name" value="IONOTROPIC RECEPTOR 60A"/>
    <property type="match status" value="1"/>
</dbReference>
<evidence type="ECO:0000256" key="6">
    <source>
        <dbReference type="ARBA" id="ARBA00023065"/>
    </source>
</evidence>
<dbReference type="GO" id="GO:0005886">
    <property type="term" value="C:plasma membrane"/>
    <property type="evidence" value="ECO:0007669"/>
    <property type="project" value="UniProtKB-SubCell"/>
</dbReference>
<evidence type="ECO:0000313" key="15">
    <source>
        <dbReference type="EMBL" id="KAK6182393.1"/>
    </source>
</evidence>
<evidence type="ECO:0000256" key="1">
    <source>
        <dbReference type="ARBA" id="ARBA00004651"/>
    </source>
</evidence>
<keyword evidence="4 12" id="KW-0812">Transmembrane</keyword>
<evidence type="ECO:0000313" key="16">
    <source>
        <dbReference type="Proteomes" id="UP001347796"/>
    </source>
</evidence>
<evidence type="ECO:0000256" key="3">
    <source>
        <dbReference type="ARBA" id="ARBA00022475"/>
    </source>
</evidence>
<evidence type="ECO:0000256" key="12">
    <source>
        <dbReference type="SAM" id="Phobius"/>
    </source>
</evidence>
<keyword evidence="8" id="KW-0675">Receptor</keyword>
<reference evidence="15 16" key="1">
    <citation type="submission" date="2024-01" db="EMBL/GenBank/DDBJ databases">
        <title>The genome of the rayed Mediterranean limpet Patella caerulea (Linnaeus, 1758).</title>
        <authorList>
            <person name="Anh-Thu Weber A."/>
            <person name="Halstead-Nussloch G."/>
        </authorList>
    </citation>
    <scope>NUCLEOTIDE SEQUENCE [LARGE SCALE GENOMIC DNA]</scope>
    <source>
        <strain evidence="15">AATW-2023a</strain>
        <tissue evidence="15">Whole specimen</tissue>
    </source>
</reference>
<proteinExistence type="predicted"/>
<keyword evidence="6" id="KW-0406">Ion transport</keyword>
<keyword evidence="10" id="KW-1071">Ligand-gated ion channel</keyword>
<evidence type="ECO:0000256" key="5">
    <source>
        <dbReference type="ARBA" id="ARBA00022989"/>
    </source>
</evidence>
<feature type="domain" description="Ionotropic glutamate receptor L-glutamate and glycine-binding" evidence="14">
    <location>
        <begin position="219"/>
        <end position="279"/>
    </location>
</feature>
<evidence type="ECO:0000256" key="4">
    <source>
        <dbReference type="ARBA" id="ARBA00022692"/>
    </source>
</evidence>
<dbReference type="InterPro" id="IPR001320">
    <property type="entry name" value="Iontro_rcpt_C"/>
</dbReference>
<keyword evidence="9" id="KW-0325">Glycoprotein</keyword>
<feature type="transmembrane region" description="Helical" evidence="12">
    <location>
        <begin position="597"/>
        <end position="615"/>
    </location>
</feature>
<evidence type="ECO:0000256" key="8">
    <source>
        <dbReference type="ARBA" id="ARBA00023170"/>
    </source>
</evidence>
<dbReference type="EMBL" id="JAZGQO010000007">
    <property type="protein sequence ID" value="KAK6182393.1"/>
    <property type="molecule type" value="Genomic_DNA"/>
</dbReference>
<dbReference type="InterPro" id="IPR052192">
    <property type="entry name" value="Insect_Ionotropic_Sensory_Rcpt"/>
</dbReference>
<keyword evidence="7 12" id="KW-0472">Membrane</keyword>
<evidence type="ECO:0008006" key="17">
    <source>
        <dbReference type="Google" id="ProtNLM"/>
    </source>
</evidence>
<evidence type="ECO:0000256" key="11">
    <source>
        <dbReference type="ARBA" id="ARBA00023303"/>
    </source>
</evidence>
<protein>
    <recommendedName>
        <fullName evidence="17">Ionotropic glutamate receptor C-terminal domain-containing protein</fullName>
    </recommendedName>
</protein>
<dbReference type="Gene3D" id="1.10.287.70">
    <property type="match status" value="1"/>
</dbReference>
<dbReference type="GO" id="GO:0015276">
    <property type="term" value="F:ligand-gated monoatomic ion channel activity"/>
    <property type="evidence" value="ECO:0007669"/>
    <property type="project" value="InterPro"/>
</dbReference>
<dbReference type="AlphaFoldDB" id="A0AAN8K092"/>
<name>A0AAN8K092_PATCE</name>
<accession>A0AAN8K092</accession>
<dbReference type="Gene3D" id="3.40.190.10">
    <property type="entry name" value="Periplasmic binding protein-like II"/>
    <property type="match status" value="1"/>
</dbReference>
<dbReference type="Pfam" id="PF00060">
    <property type="entry name" value="Lig_chan"/>
    <property type="match status" value="1"/>
</dbReference>
<dbReference type="SUPFAM" id="SSF53850">
    <property type="entry name" value="Periplasmic binding protein-like II"/>
    <property type="match status" value="1"/>
</dbReference>
<evidence type="ECO:0000256" key="2">
    <source>
        <dbReference type="ARBA" id="ARBA00022448"/>
    </source>
</evidence>
<comment type="caution">
    <text evidence="15">The sequence shown here is derived from an EMBL/GenBank/DDBJ whole genome shotgun (WGS) entry which is preliminary data.</text>
</comment>
<keyword evidence="2" id="KW-0813">Transport</keyword>
<dbReference type="Pfam" id="PF10613">
    <property type="entry name" value="Lig_chan-Glu_bd"/>
    <property type="match status" value="1"/>
</dbReference>
<dbReference type="InterPro" id="IPR019594">
    <property type="entry name" value="Glu/Gly-bd"/>
</dbReference>
<feature type="domain" description="Ionotropic glutamate receptor C-terminal" evidence="13">
    <location>
        <begin position="210"/>
        <end position="573"/>
    </location>
</feature>
<comment type="subcellular location">
    <subcellularLocation>
        <location evidence="1">Cell membrane</location>
        <topology evidence="1">Multi-pass membrane protein</topology>
    </subcellularLocation>
</comment>
<dbReference type="SMART" id="SM00918">
    <property type="entry name" value="Lig_chan-Glu_bd"/>
    <property type="match status" value="1"/>
</dbReference>
<keyword evidence="5 12" id="KW-1133">Transmembrane helix</keyword>
<evidence type="ECO:0000256" key="9">
    <source>
        <dbReference type="ARBA" id="ARBA00023180"/>
    </source>
</evidence>
<dbReference type="Proteomes" id="UP001347796">
    <property type="component" value="Unassembled WGS sequence"/>
</dbReference>
<keyword evidence="11" id="KW-0407">Ion channel</keyword>
<feature type="transmembrane region" description="Helical" evidence="12">
    <location>
        <begin position="374"/>
        <end position="392"/>
    </location>
</feature>
<dbReference type="SMART" id="SM00079">
    <property type="entry name" value="PBPe"/>
    <property type="match status" value="1"/>
</dbReference>
<evidence type="ECO:0000256" key="7">
    <source>
        <dbReference type="ARBA" id="ARBA00023136"/>
    </source>
</evidence>
<keyword evidence="16" id="KW-1185">Reference proteome</keyword>
<feature type="transmembrane region" description="Helical" evidence="12">
    <location>
        <begin position="336"/>
        <end position="354"/>
    </location>
</feature>
<gene>
    <name evidence="15" type="ORF">SNE40_010096</name>
</gene>
<feature type="transmembrane region" description="Helical" evidence="12">
    <location>
        <begin position="404"/>
        <end position="422"/>
    </location>
</feature>
<evidence type="ECO:0000256" key="10">
    <source>
        <dbReference type="ARBA" id="ARBA00023286"/>
    </source>
</evidence>
<organism evidence="15 16">
    <name type="scientific">Patella caerulea</name>
    <name type="common">Rayed Mediterranean limpet</name>
    <dbReference type="NCBI Taxonomy" id="87958"/>
    <lineage>
        <taxon>Eukaryota</taxon>
        <taxon>Metazoa</taxon>
        <taxon>Spiralia</taxon>
        <taxon>Lophotrochozoa</taxon>
        <taxon>Mollusca</taxon>
        <taxon>Gastropoda</taxon>
        <taxon>Patellogastropoda</taxon>
        <taxon>Patelloidea</taxon>
        <taxon>Patellidae</taxon>
        <taxon>Patella</taxon>
    </lineage>
</organism>
<dbReference type="PANTHER" id="PTHR42643">
    <property type="entry name" value="IONOTROPIC RECEPTOR 20A-RELATED"/>
    <property type="match status" value="1"/>
</dbReference>
<dbReference type="GO" id="GO:0050906">
    <property type="term" value="P:detection of stimulus involved in sensory perception"/>
    <property type="evidence" value="ECO:0007669"/>
    <property type="project" value="UniProtKB-ARBA"/>
</dbReference>
<evidence type="ECO:0000259" key="13">
    <source>
        <dbReference type="SMART" id="SM00079"/>
    </source>
</evidence>
<evidence type="ECO:0000259" key="14">
    <source>
        <dbReference type="SMART" id="SM00918"/>
    </source>
</evidence>
<sequence>MSIIFPVCTHEGDRMHFVNRTTLFEREYSTKHPRILELISTISDIMSWIRLVIIYDSHGLNLLWDFYDSVETKYTPAAFFDVQDWKGQETSLLLMIHKQYFPNISIILFGGHDVLNILAIANRLDARSNRTTDFSHKSFWIFVPGDDDTCVFSVLDTRQIVLENIAIISCFESSVGVFTFTLSSRRFVLVDTYTKSTLFPNGVYGFNGRHFIITSHVAPQFFLKHNDSGNITYSGYAKTFCDAMSTFLNFTYSFVEPEDNQWGNLINGSWDGLVAQLMRREVDMAVAELTLTPDRETVVDFILPPFFTQGLGMVFRKEDDSIKGWLNIMQPFQLQVYYVLFSAAVGICIVFYILEKVNPVNKDNAHRTSPTSEFMGVSNLFLSVAGCLFLGGDGIRPRTWTGRILTFSIWLFCVVIAATYSGNLTASLSVRREKKPFNSLEEMVELEGWRWGVHPATLTAALLKEAKRADMRKAWSKILEFNKSDPGVLSTIATEHIDRVTKGHYAYISLDPLLFKLSRNDCTFDTITNVLATQHVALALPTDSPLAPEIQRFMFHLFDGGVLKRWEQARYKDKRPKECLHSDSTELKAMYLDDIKGAFAALGFGVAFALSVLFCEHTLRFLSKLKGT</sequence>